<proteinExistence type="inferred from homology"/>
<evidence type="ECO:0000313" key="8">
    <source>
        <dbReference type="Proteomes" id="UP000076574"/>
    </source>
</evidence>
<dbReference type="PANTHER" id="PTHR30419:SF8">
    <property type="entry name" value="NITROGEN ASSIMILATION TRANSCRIPTIONAL ACTIVATOR-RELATED"/>
    <property type="match status" value="1"/>
</dbReference>
<organism evidence="7 8">
    <name type="scientific">Tardiphaga robiniae</name>
    <dbReference type="NCBI Taxonomy" id="943830"/>
    <lineage>
        <taxon>Bacteria</taxon>
        <taxon>Pseudomonadati</taxon>
        <taxon>Pseudomonadota</taxon>
        <taxon>Alphaproteobacteria</taxon>
        <taxon>Hyphomicrobiales</taxon>
        <taxon>Nitrobacteraceae</taxon>
        <taxon>Tardiphaga</taxon>
    </lineage>
</organism>
<dbReference type="Gene3D" id="1.10.10.10">
    <property type="entry name" value="Winged helix-like DNA-binding domain superfamily/Winged helix DNA-binding domain"/>
    <property type="match status" value="1"/>
</dbReference>
<evidence type="ECO:0000256" key="3">
    <source>
        <dbReference type="ARBA" id="ARBA00023015"/>
    </source>
</evidence>
<evidence type="ECO:0000256" key="2">
    <source>
        <dbReference type="ARBA" id="ARBA00009437"/>
    </source>
</evidence>
<keyword evidence="4" id="KW-0238">DNA-binding</keyword>
<dbReference type="Pfam" id="PF03466">
    <property type="entry name" value="LysR_substrate"/>
    <property type="match status" value="1"/>
</dbReference>
<dbReference type="InterPro" id="IPR000847">
    <property type="entry name" value="LysR_HTH_N"/>
</dbReference>
<gene>
    <name evidence="7" type="ORF">A4A58_10810</name>
</gene>
<dbReference type="AlphaFoldDB" id="A0A161R1C5"/>
<dbReference type="Proteomes" id="UP000076574">
    <property type="component" value="Unassembled WGS sequence"/>
</dbReference>
<dbReference type="InterPro" id="IPR036390">
    <property type="entry name" value="WH_DNA-bd_sf"/>
</dbReference>
<evidence type="ECO:0000259" key="6">
    <source>
        <dbReference type="PROSITE" id="PS50931"/>
    </source>
</evidence>
<dbReference type="GO" id="GO:0003677">
    <property type="term" value="F:DNA binding"/>
    <property type="evidence" value="ECO:0007669"/>
    <property type="project" value="UniProtKB-KW"/>
</dbReference>
<evidence type="ECO:0000256" key="1">
    <source>
        <dbReference type="ARBA" id="ARBA00003502"/>
    </source>
</evidence>
<comment type="caution">
    <text evidence="7">The sequence shown here is derived from an EMBL/GenBank/DDBJ whole genome shotgun (WGS) entry which is preliminary data.</text>
</comment>
<dbReference type="InterPro" id="IPR050950">
    <property type="entry name" value="HTH-type_LysR_regulators"/>
</dbReference>
<dbReference type="InterPro" id="IPR005119">
    <property type="entry name" value="LysR_subst-bd"/>
</dbReference>
<dbReference type="PANTHER" id="PTHR30419">
    <property type="entry name" value="HTH-TYPE TRANSCRIPTIONAL REGULATOR YBHD"/>
    <property type="match status" value="1"/>
</dbReference>
<dbReference type="OrthoDB" id="5297263at2"/>
<dbReference type="RefSeq" id="WP_068735296.1">
    <property type="nucleotide sequence ID" value="NZ_LVYV01000023.1"/>
</dbReference>
<protein>
    <submittedName>
        <fullName evidence="7">LysR family transcriptional regulator</fullName>
    </submittedName>
</protein>
<dbReference type="PROSITE" id="PS50931">
    <property type="entry name" value="HTH_LYSR"/>
    <property type="match status" value="1"/>
</dbReference>
<dbReference type="EMBL" id="LVYV01000023">
    <property type="protein sequence ID" value="KZD22501.1"/>
    <property type="molecule type" value="Genomic_DNA"/>
</dbReference>
<dbReference type="FunFam" id="1.10.10.10:FF:000001">
    <property type="entry name" value="LysR family transcriptional regulator"/>
    <property type="match status" value="1"/>
</dbReference>
<reference evidence="7 8" key="1">
    <citation type="submission" date="2016-03" db="EMBL/GenBank/DDBJ databases">
        <title>Microsymbionts genomes from the relict species Vavilovia formosa (Stev.) Fed.</title>
        <authorList>
            <person name="Kopat V."/>
            <person name="Chirak E."/>
            <person name="Kimeklis A."/>
            <person name="Andronov E."/>
        </authorList>
    </citation>
    <scope>NUCLEOTIDE SEQUENCE [LARGE SCALE GENOMIC DNA]</scope>
    <source>
        <strain evidence="7 8">Vaf07</strain>
    </source>
</reference>
<dbReference type="SUPFAM" id="SSF46785">
    <property type="entry name" value="Winged helix' DNA-binding domain"/>
    <property type="match status" value="1"/>
</dbReference>
<evidence type="ECO:0000256" key="4">
    <source>
        <dbReference type="ARBA" id="ARBA00023125"/>
    </source>
</evidence>
<dbReference type="STRING" id="943830.A4A58_10810"/>
<dbReference type="InterPro" id="IPR036388">
    <property type="entry name" value="WH-like_DNA-bd_sf"/>
</dbReference>
<dbReference type="Gene3D" id="3.40.190.290">
    <property type="match status" value="1"/>
</dbReference>
<evidence type="ECO:0000313" key="7">
    <source>
        <dbReference type="EMBL" id="KZD22501.1"/>
    </source>
</evidence>
<feature type="domain" description="HTH lysR-type" evidence="6">
    <location>
        <begin position="2"/>
        <end position="59"/>
    </location>
</feature>
<dbReference type="GO" id="GO:0005829">
    <property type="term" value="C:cytosol"/>
    <property type="evidence" value="ECO:0007669"/>
    <property type="project" value="TreeGrafter"/>
</dbReference>
<comment type="similarity">
    <text evidence="2">Belongs to the LysR transcriptional regulatory family.</text>
</comment>
<accession>A0A161R1C5</accession>
<name>A0A161R1C5_9BRAD</name>
<keyword evidence="5" id="KW-0804">Transcription</keyword>
<dbReference type="SUPFAM" id="SSF53850">
    <property type="entry name" value="Periplasmic binding protein-like II"/>
    <property type="match status" value="1"/>
</dbReference>
<evidence type="ECO:0000256" key="5">
    <source>
        <dbReference type="ARBA" id="ARBA00023163"/>
    </source>
</evidence>
<sequence>MIESTAIRYFRVVTESGSIKQAAAALRIAPSAISRQVQGLEEELAVKLFERGARGMNLTDAGHVLYRYAVENRSQLDGLRSQVEEFASLRRGQVKIATVEGMLSSFLPNSFVDLSQQYPGIALSVTAVGARDVVEMVSQNEVDLGLIFGRAPRRDLIELGRMRQPVCLIVAPTHPLAGQNSYGMKDLAGLRVILPDPSFGIRQELDKSCAQANVRLEMCSETNSLAFTQTVAARTDLATFLPMVSATAAINAGTLVAIPPRDRRLESTQVTLVQSAARMASPSTRLVAEMLVAQMKDNEEG</sequence>
<keyword evidence="3" id="KW-0805">Transcription regulation</keyword>
<dbReference type="Pfam" id="PF00126">
    <property type="entry name" value="HTH_1"/>
    <property type="match status" value="1"/>
</dbReference>
<dbReference type="GO" id="GO:0003700">
    <property type="term" value="F:DNA-binding transcription factor activity"/>
    <property type="evidence" value="ECO:0007669"/>
    <property type="project" value="InterPro"/>
</dbReference>
<comment type="function">
    <text evidence="1">NodD regulates the expression of the nodABCFE genes which encode other nodulation proteins. NodD is also a negative regulator of its own expression. Binds flavonoids as inducers.</text>
</comment>
<keyword evidence="8" id="KW-1185">Reference proteome</keyword>